<feature type="non-terminal residue" evidence="17">
    <location>
        <position position="1"/>
    </location>
</feature>
<comment type="similarity">
    <text evidence="13">Belongs to the DNA polymerase type-B-like family. GLD2 subfamily.</text>
</comment>
<evidence type="ECO:0000256" key="6">
    <source>
        <dbReference type="ARBA" id="ARBA00022664"/>
    </source>
</evidence>
<evidence type="ECO:0000256" key="7">
    <source>
        <dbReference type="ARBA" id="ARBA00022679"/>
    </source>
</evidence>
<accession>A0A7K8X976</accession>
<keyword evidence="11" id="KW-0460">Magnesium</keyword>
<dbReference type="GO" id="GO:0031123">
    <property type="term" value="P:RNA 3'-end processing"/>
    <property type="evidence" value="ECO:0007669"/>
    <property type="project" value="TreeGrafter"/>
</dbReference>
<keyword evidence="7" id="KW-0808">Transferase</keyword>
<dbReference type="AlphaFoldDB" id="A0A7K8X976"/>
<dbReference type="OrthoDB" id="2274644at2759"/>
<proteinExistence type="inferred from homology"/>
<dbReference type="EMBL" id="VWZE01005386">
    <property type="protein sequence ID" value="NXF87437.1"/>
    <property type="molecule type" value="Genomic_DNA"/>
</dbReference>
<dbReference type="InterPro" id="IPR002058">
    <property type="entry name" value="PAP_assoc"/>
</dbReference>
<protein>
    <recommendedName>
        <fullName evidence="4">polynucleotide adenylyltransferase</fullName>
        <ecNumber evidence="4">2.7.7.19</ecNumber>
    </recommendedName>
</protein>
<dbReference type="SUPFAM" id="SSF81631">
    <property type="entry name" value="PAP/OAS1 substrate-binding domain"/>
    <property type="match status" value="1"/>
</dbReference>
<dbReference type="EC" id="2.7.7.19" evidence="4"/>
<evidence type="ECO:0000256" key="11">
    <source>
        <dbReference type="ARBA" id="ARBA00022842"/>
    </source>
</evidence>
<keyword evidence="5" id="KW-0963">Cytoplasm</keyword>
<evidence type="ECO:0000256" key="12">
    <source>
        <dbReference type="ARBA" id="ARBA00023211"/>
    </source>
</evidence>
<evidence type="ECO:0000256" key="2">
    <source>
        <dbReference type="ARBA" id="ARBA00001946"/>
    </source>
</evidence>
<evidence type="ECO:0000256" key="9">
    <source>
        <dbReference type="ARBA" id="ARBA00022741"/>
    </source>
</evidence>
<dbReference type="InterPro" id="IPR043519">
    <property type="entry name" value="NT_sf"/>
</dbReference>
<dbReference type="GO" id="GO:0046872">
    <property type="term" value="F:metal ion binding"/>
    <property type="evidence" value="ECO:0007669"/>
    <property type="project" value="UniProtKB-KW"/>
</dbReference>
<comment type="catalytic activity">
    <reaction evidence="14">
        <text>RNA(n) + ATP = RNA(n)-3'-adenine ribonucleotide + diphosphate</text>
        <dbReference type="Rhea" id="RHEA:11332"/>
        <dbReference type="Rhea" id="RHEA-COMP:14527"/>
        <dbReference type="Rhea" id="RHEA-COMP:17347"/>
        <dbReference type="ChEBI" id="CHEBI:30616"/>
        <dbReference type="ChEBI" id="CHEBI:33019"/>
        <dbReference type="ChEBI" id="CHEBI:140395"/>
        <dbReference type="ChEBI" id="CHEBI:173115"/>
        <dbReference type="EC" id="2.7.7.19"/>
    </reaction>
</comment>
<comment type="cofactor">
    <cofactor evidence="2">
        <name>Mg(2+)</name>
        <dbReference type="ChEBI" id="CHEBI:18420"/>
    </cofactor>
</comment>
<feature type="non-terminal residue" evidence="17">
    <location>
        <position position="443"/>
    </location>
</feature>
<keyword evidence="12" id="KW-0464">Manganese</keyword>
<dbReference type="FunFam" id="3.30.460.10:FF:000022">
    <property type="entry name" value="poly(A) RNA polymerase GLD2 isoform X1"/>
    <property type="match status" value="1"/>
</dbReference>
<dbReference type="Pfam" id="PF03828">
    <property type="entry name" value="PAP_assoc"/>
    <property type="match status" value="1"/>
</dbReference>
<reference evidence="17 18" key="1">
    <citation type="submission" date="2019-09" db="EMBL/GenBank/DDBJ databases">
        <title>Bird 10,000 Genomes (B10K) Project - Family phase.</title>
        <authorList>
            <person name="Zhang G."/>
        </authorList>
    </citation>
    <scope>NUCLEOTIDE SEQUENCE [LARGE SCALE GENOMIC DNA]</scope>
    <source>
        <strain evidence="17">B10K-DU-001-04</strain>
        <tissue evidence="17">Muscle</tissue>
    </source>
</reference>
<comment type="subcellular location">
    <subcellularLocation>
        <location evidence="3">Cytoplasm</location>
    </subcellularLocation>
</comment>
<name>A0A7K8X976_9PICI</name>
<sequence length="443" mass="50632">MFPNSSNLGHSPFSPNHQQSNFFNKIPLNIPSALLSHQQITNAHLSFQNAVSLLNGNLATVAPVIPQPVTYRNGSPACTSDAPILFRGRKRPSEESVPQNVKQQCLHSHYSETTVVNHAVPLQEKRRYSFPEPVKSPLSHAPPLQGILLPYCRETTLPVGKDKLSQQILEWFQVCQQQICDVNRKELCRIQLQREIKKIFPRSRLFLVGSTLNGFGTHNSDGDLCLLLKEDPINQRTEARYILSLIQKHFATRLSSYIERPQLIQAKVPIVKFRDKSYRLGCMEFDLNVNNVVGIRNTFLLRTYSCIENRVRPLVVIVKKWASFHEINDASRGTLNSYSLVLMVLHYLQTPQYPSYSEDPELSTILKESFDPAMQLNLVHRTPHTIPPYISMNGSSLGDLLIGFFKYYATEFDWSRQMISVREAKAMPRPDGAEWRNKFICIE</sequence>
<dbReference type="Gene3D" id="1.10.1410.10">
    <property type="match status" value="1"/>
</dbReference>
<organism evidence="17 18">
    <name type="scientific">Eubucco bourcierii</name>
    <name type="common">red-headed barbet</name>
    <dbReference type="NCBI Taxonomy" id="91767"/>
    <lineage>
        <taxon>Eukaryota</taxon>
        <taxon>Metazoa</taxon>
        <taxon>Chordata</taxon>
        <taxon>Craniata</taxon>
        <taxon>Vertebrata</taxon>
        <taxon>Euteleostomi</taxon>
        <taxon>Archelosauria</taxon>
        <taxon>Archosauria</taxon>
        <taxon>Dinosauria</taxon>
        <taxon>Saurischia</taxon>
        <taxon>Theropoda</taxon>
        <taxon>Coelurosauria</taxon>
        <taxon>Aves</taxon>
        <taxon>Neognathae</taxon>
        <taxon>Neoaves</taxon>
        <taxon>Telluraves</taxon>
        <taxon>Coraciimorphae</taxon>
        <taxon>Piciformes</taxon>
        <taxon>Ramphastidae</taxon>
        <taxon>Eubucco</taxon>
    </lineage>
</organism>
<evidence type="ECO:0000256" key="10">
    <source>
        <dbReference type="ARBA" id="ARBA00022840"/>
    </source>
</evidence>
<evidence type="ECO:0000256" key="1">
    <source>
        <dbReference type="ARBA" id="ARBA00001936"/>
    </source>
</evidence>
<gene>
    <name evidence="17" type="primary">Tent2</name>
    <name evidence="17" type="ORF">EUBBOU_R11673</name>
</gene>
<evidence type="ECO:0000313" key="18">
    <source>
        <dbReference type="Proteomes" id="UP000583613"/>
    </source>
</evidence>
<dbReference type="GO" id="GO:0005737">
    <property type="term" value="C:cytoplasm"/>
    <property type="evidence" value="ECO:0007669"/>
    <property type="project" value="UniProtKB-SubCell"/>
</dbReference>
<evidence type="ECO:0000256" key="5">
    <source>
        <dbReference type="ARBA" id="ARBA00022490"/>
    </source>
</evidence>
<dbReference type="GO" id="GO:1990817">
    <property type="term" value="F:poly(A) RNA polymerase activity"/>
    <property type="evidence" value="ECO:0007669"/>
    <property type="project" value="UniProtKB-EC"/>
</dbReference>
<dbReference type="InterPro" id="IPR054708">
    <property type="entry name" value="MTPAP-like_central"/>
</dbReference>
<comment type="caution">
    <text evidence="17">The sequence shown here is derived from an EMBL/GenBank/DDBJ whole genome shotgun (WGS) entry which is preliminary data.</text>
</comment>
<keyword evidence="8" id="KW-0479">Metal-binding</keyword>
<evidence type="ECO:0000259" key="16">
    <source>
        <dbReference type="Pfam" id="PF22600"/>
    </source>
</evidence>
<keyword evidence="10" id="KW-0067">ATP-binding</keyword>
<dbReference type="PANTHER" id="PTHR12271:SF40">
    <property type="entry name" value="POLY(A) RNA POLYMERASE GLD2"/>
    <property type="match status" value="1"/>
</dbReference>
<dbReference type="GO" id="GO:0006397">
    <property type="term" value="P:mRNA processing"/>
    <property type="evidence" value="ECO:0007669"/>
    <property type="project" value="UniProtKB-KW"/>
</dbReference>
<evidence type="ECO:0000256" key="8">
    <source>
        <dbReference type="ARBA" id="ARBA00022723"/>
    </source>
</evidence>
<evidence type="ECO:0000259" key="15">
    <source>
        <dbReference type="Pfam" id="PF03828"/>
    </source>
</evidence>
<evidence type="ECO:0000256" key="13">
    <source>
        <dbReference type="ARBA" id="ARBA00038491"/>
    </source>
</evidence>
<keyword evidence="9" id="KW-0547">Nucleotide-binding</keyword>
<keyword evidence="18" id="KW-1185">Reference proteome</keyword>
<dbReference type="SUPFAM" id="SSF81301">
    <property type="entry name" value="Nucleotidyltransferase"/>
    <property type="match status" value="1"/>
</dbReference>
<dbReference type="CDD" id="cd05402">
    <property type="entry name" value="NT_PAP_TUTase"/>
    <property type="match status" value="1"/>
</dbReference>
<dbReference type="Gene3D" id="3.30.460.10">
    <property type="entry name" value="Beta Polymerase, domain 2"/>
    <property type="match status" value="1"/>
</dbReference>
<evidence type="ECO:0000256" key="4">
    <source>
        <dbReference type="ARBA" id="ARBA00012388"/>
    </source>
</evidence>
<feature type="domain" description="Poly(A) RNA polymerase mitochondrial-like central palm" evidence="16">
    <location>
        <begin position="164"/>
        <end position="305"/>
    </location>
</feature>
<evidence type="ECO:0000313" key="17">
    <source>
        <dbReference type="EMBL" id="NXF87437.1"/>
    </source>
</evidence>
<dbReference type="Proteomes" id="UP000583613">
    <property type="component" value="Unassembled WGS sequence"/>
</dbReference>
<keyword evidence="6" id="KW-0507">mRNA processing</keyword>
<dbReference type="GO" id="GO:0010468">
    <property type="term" value="P:regulation of gene expression"/>
    <property type="evidence" value="ECO:0007669"/>
    <property type="project" value="UniProtKB-ARBA"/>
</dbReference>
<dbReference type="Pfam" id="PF22600">
    <property type="entry name" value="MTPAP-like_central"/>
    <property type="match status" value="1"/>
</dbReference>
<dbReference type="GO" id="GO:0005524">
    <property type="term" value="F:ATP binding"/>
    <property type="evidence" value="ECO:0007669"/>
    <property type="project" value="UniProtKB-KW"/>
</dbReference>
<evidence type="ECO:0000256" key="14">
    <source>
        <dbReference type="ARBA" id="ARBA00048830"/>
    </source>
</evidence>
<evidence type="ECO:0000256" key="3">
    <source>
        <dbReference type="ARBA" id="ARBA00004496"/>
    </source>
</evidence>
<comment type="cofactor">
    <cofactor evidence="1">
        <name>Mn(2+)</name>
        <dbReference type="ChEBI" id="CHEBI:29035"/>
    </cofactor>
</comment>
<dbReference type="PANTHER" id="PTHR12271">
    <property type="entry name" value="POLY A POLYMERASE CID PAP -RELATED"/>
    <property type="match status" value="1"/>
</dbReference>
<feature type="domain" description="PAP-associated" evidence="15">
    <location>
        <begin position="396"/>
        <end position="443"/>
    </location>
</feature>